<dbReference type="AlphaFoldDB" id="A0A2V1J1P2"/>
<gene>
    <name evidence="2" type="ORF">C5O25_03565</name>
</gene>
<evidence type="ECO:0000256" key="1">
    <source>
        <dbReference type="SAM" id="Phobius"/>
    </source>
</evidence>
<comment type="caution">
    <text evidence="2">The sequence shown here is derived from an EMBL/GenBank/DDBJ whole genome shotgun (WGS) entry which is preliminary data.</text>
</comment>
<feature type="transmembrane region" description="Helical" evidence="1">
    <location>
        <begin position="188"/>
        <end position="211"/>
    </location>
</feature>
<name>A0A2V1J1P2_9BACT</name>
<dbReference type="PANTHER" id="PTHR20992:SF9">
    <property type="entry name" value="AT15442P-RELATED"/>
    <property type="match status" value="1"/>
</dbReference>
<feature type="transmembrane region" description="Helical" evidence="1">
    <location>
        <begin position="160"/>
        <end position="182"/>
    </location>
</feature>
<feature type="transmembrane region" description="Helical" evidence="1">
    <location>
        <begin position="232"/>
        <end position="253"/>
    </location>
</feature>
<keyword evidence="1" id="KW-0472">Membrane</keyword>
<accession>A0A2V1J1P2</accession>
<feature type="transmembrane region" description="Helical" evidence="1">
    <location>
        <begin position="135"/>
        <end position="153"/>
    </location>
</feature>
<feature type="transmembrane region" description="Helical" evidence="1">
    <location>
        <begin position="40"/>
        <end position="57"/>
    </location>
</feature>
<organism evidence="2 3">
    <name type="scientific">Paramuribaculum intestinale</name>
    <dbReference type="NCBI Taxonomy" id="2094151"/>
    <lineage>
        <taxon>Bacteria</taxon>
        <taxon>Pseudomonadati</taxon>
        <taxon>Bacteroidota</taxon>
        <taxon>Bacteroidia</taxon>
        <taxon>Bacteroidales</taxon>
        <taxon>Muribaculaceae</taxon>
        <taxon>Paramuribaculum</taxon>
    </lineage>
</organism>
<keyword evidence="1" id="KW-1133">Transmembrane helix</keyword>
<evidence type="ECO:0000313" key="2">
    <source>
        <dbReference type="EMBL" id="PWB08617.1"/>
    </source>
</evidence>
<dbReference type="Proteomes" id="UP000244925">
    <property type="component" value="Unassembled WGS sequence"/>
</dbReference>
<dbReference type="GeneID" id="93425518"/>
<feature type="transmembrane region" description="Helical" evidence="1">
    <location>
        <begin position="63"/>
        <end position="85"/>
    </location>
</feature>
<protein>
    <submittedName>
        <fullName evidence="2">DUF389 domain-containing protein</fullName>
    </submittedName>
</protein>
<dbReference type="InterPro" id="IPR005240">
    <property type="entry name" value="DUF389"/>
</dbReference>
<keyword evidence="1" id="KW-0812">Transmembrane</keyword>
<sequence>MNNNFVNRISQFFVSYFTLSDLVPQAEAEAVIREGVTFRGTNILILIVAILIASLGLNTNSTAVIIGAMLISPLMGPIIGIGLGIGVHDFELIKRCLRNLVMAAGFSVLASTIYFMISPVNEGHSELLARTSPTIYDVLIGFFGGGAGIIGLGSRSKGNVIPGVAIATALMPPLCTAGYGLATLQFHYFLGASYLFIINSIYIAFATYIGVKLFKYKPVATVDADRAHRVMRIVYTLAILTMLPSIWLTYNMFRQNKFQVNSQRFVTEECRFPSTQVLSSDAYVSNGERYIKIALIGKVLPEDSLNMALSSRLSYYGLGGTRLMIVQGDAVAAPDATAAASDIFKITQATISSQQQQIDSLRMLVREAGSARSAGRLISPELKVLFPQVEDIAIAEPVFSSVDSMRLDTVNVALVRFSSPMNQPTEQKFREYLCARLQLPAISIVHVDRKILDESDHKSAHKK</sequence>
<reference evidence="3" key="1">
    <citation type="submission" date="2018-02" db="EMBL/GenBank/DDBJ databases">
        <authorList>
            <person name="Clavel T."/>
            <person name="Strowig T."/>
        </authorList>
    </citation>
    <scope>NUCLEOTIDE SEQUENCE [LARGE SCALE GENOMIC DNA]</scope>
    <source>
        <strain evidence="3">DSM 100764</strain>
    </source>
</reference>
<keyword evidence="3" id="KW-1185">Reference proteome</keyword>
<dbReference type="Pfam" id="PF04087">
    <property type="entry name" value="DUF389"/>
    <property type="match status" value="1"/>
</dbReference>
<proteinExistence type="predicted"/>
<dbReference type="PANTHER" id="PTHR20992">
    <property type="entry name" value="AT15442P-RELATED"/>
    <property type="match status" value="1"/>
</dbReference>
<dbReference type="EMBL" id="PUBV01000005">
    <property type="protein sequence ID" value="PWB08617.1"/>
    <property type="molecule type" value="Genomic_DNA"/>
</dbReference>
<evidence type="ECO:0000313" key="3">
    <source>
        <dbReference type="Proteomes" id="UP000244925"/>
    </source>
</evidence>
<feature type="transmembrane region" description="Helical" evidence="1">
    <location>
        <begin position="97"/>
        <end position="115"/>
    </location>
</feature>
<dbReference type="RefSeq" id="WP_107035363.1">
    <property type="nucleotide sequence ID" value="NZ_CAOLHR010000026.1"/>
</dbReference>